<dbReference type="RefSeq" id="WP_200152586.1">
    <property type="nucleotide sequence ID" value="NZ_JAEFBZ010000007.1"/>
</dbReference>
<evidence type="ECO:0008006" key="3">
    <source>
        <dbReference type="Google" id="ProtNLM"/>
    </source>
</evidence>
<evidence type="ECO:0000313" key="2">
    <source>
        <dbReference type="Proteomes" id="UP000613452"/>
    </source>
</evidence>
<name>A0ABD4LLL1_BACCE</name>
<evidence type="ECO:0000313" key="1">
    <source>
        <dbReference type="EMBL" id="MBK1611747.1"/>
    </source>
</evidence>
<sequence>MFKGLPEFCYGVLKSTGETIVIKAGETGYFKSEDQRPADELNEIIEVTKAQRMAMEVGSMFGWHVNGANPDNWTEDGKLKEEK</sequence>
<gene>
    <name evidence="1" type="ORF">JCR31_28300</name>
</gene>
<dbReference type="AlphaFoldDB" id="A0ABD4LLL1"/>
<dbReference type="Proteomes" id="UP000613452">
    <property type="component" value="Unassembled WGS sequence"/>
</dbReference>
<comment type="caution">
    <text evidence="1">The sequence shown here is derived from an EMBL/GenBank/DDBJ whole genome shotgun (WGS) entry which is preliminary data.</text>
</comment>
<accession>A0ABD4LLL1</accession>
<protein>
    <recommendedName>
        <fullName evidence="3">Phage protein</fullName>
    </recommendedName>
</protein>
<organism evidence="1 2">
    <name type="scientific">Bacillus cereus</name>
    <dbReference type="NCBI Taxonomy" id="1396"/>
    <lineage>
        <taxon>Bacteria</taxon>
        <taxon>Bacillati</taxon>
        <taxon>Bacillota</taxon>
        <taxon>Bacilli</taxon>
        <taxon>Bacillales</taxon>
        <taxon>Bacillaceae</taxon>
        <taxon>Bacillus</taxon>
        <taxon>Bacillus cereus group</taxon>
    </lineage>
</organism>
<dbReference type="EMBL" id="JAEFBZ010000007">
    <property type="protein sequence ID" value="MBK1611747.1"/>
    <property type="molecule type" value="Genomic_DNA"/>
</dbReference>
<reference evidence="1 2" key="1">
    <citation type="submission" date="2020-12" db="EMBL/GenBank/DDBJ databases">
        <title>Genome assembly for a thermostable protease producing Bacillus cereus MAKP1 strain isolated from chicken gut.</title>
        <authorList>
            <person name="Malaviya A."/>
        </authorList>
    </citation>
    <scope>NUCLEOTIDE SEQUENCE [LARGE SCALE GENOMIC DNA]</scope>
    <source>
        <strain evidence="1 2">MAKP1</strain>
    </source>
</reference>
<proteinExistence type="predicted"/>